<name>A0A450UH42_9GAMM</name>
<dbReference type="EMBL" id="CAADFG010000024">
    <property type="protein sequence ID" value="VFJ90791.1"/>
    <property type="molecule type" value="Genomic_DNA"/>
</dbReference>
<evidence type="ECO:0000313" key="1">
    <source>
        <dbReference type="EMBL" id="VFJ90791.1"/>
    </source>
</evidence>
<reference evidence="2" key="1">
    <citation type="submission" date="2019-02" db="EMBL/GenBank/DDBJ databases">
        <authorList>
            <person name="Gruber-Vodicka R. H."/>
            <person name="Seah K. B. B."/>
        </authorList>
    </citation>
    <scope>NUCLEOTIDE SEQUENCE</scope>
    <source>
        <strain evidence="3">BECK_SA2B12</strain>
        <strain evidence="1">BECK_SA2B15</strain>
        <strain evidence="2">BECK_SA2B20</strain>
    </source>
</reference>
<evidence type="ECO:0000313" key="2">
    <source>
        <dbReference type="EMBL" id="VFJ91839.1"/>
    </source>
</evidence>
<sequence length="56" mass="6458">MDKRYTKQEIVDLCQEAGLAVRWAKYTGAGKWRESLSPTEDAAKEIRVFCGRRQNP</sequence>
<gene>
    <name evidence="1" type="ORF">BECKH772A_GA0070896_100242</name>
    <name evidence="2" type="ORF">BECKH772B_GA0070898_100222</name>
    <name evidence="3" type="ORF">BECKH772C_GA0070978_100222</name>
</gene>
<organism evidence="2">
    <name type="scientific">Candidatus Kentrum eta</name>
    <dbReference type="NCBI Taxonomy" id="2126337"/>
    <lineage>
        <taxon>Bacteria</taxon>
        <taxon>Pseudomonadati</taxon>
        <taxon>Pseudomonadota</taxon>
        <taxon>Gammaproteobacteria</taxon>
        <taxon>Candidatus Kentrum</taxon>
    </lineage>
</organism>
<proteinExistence type="predicted"/>
<protein>
    <submittedName>
        <fullName evidence="2">Uncharacterized protein</fullName>
    </submittedName>
</protein>
<dbReference type="AlphaFoldDB" id="A0A450UH42"/>
<accession>A0A450UH42</accession>
<dbReference type="EMBL" id="CAADFI010000022">
    <property type="protein sequence ID" value="VFJ91839.1"/>
    <property type="molecule type" value="Genomic_DNA"/>
</dbReference>
<dbReference type="EMBL" id="CAADFJ010000022">
    <property type="protein sequence ID" value="VFJ98512.1"/>
    <property type="molecule type" value="Genomic_DNA"/>
</dbReference>
<evidence type="ECO:0000313" key="3">
    <source>
        <dbReference type="EMBL" id="VFJ98512.1"/>
    </source>
</evidence>